<evidence type="ECO:0000256" key="9">
    <source>
        <dbReference type="ARBA" id="ARBA00022741"/>
    </source>
</evidence>
<feature type="compositionally biased region" description="Basic and acidic residues" evidence="15">
    <location>
        <begin position="385"/>
        <end position="403"/>
    </location>
</feature>
<proteinExistence type="inferred from homology"/>
<evidence type="ECO:0000256" key="6">
    <source>
        <dbReference type="ARBA" id="ARBA00022679"/>
    </source>
</evidence>
<dbReference type="Proteomes" id="UP000315471">
    <property type="component" value="Unassembled WGS sequence"/>
</dbReference>
<dbReference type="PROSITE" id="PS51163">
    <property type="entry name" value="YRDC"/>
    <property type="match status" value="1"/>
</dbReference>
<dbReference type="Pfam" id="PF01451">
    <property type="entry name" value="LMWPc"/>
    <property type="match status" value="1"/>
</dbReference>
<dbReference type="SMART" id="SM00226">
    <property type="entry name" value="LMWPc"/>
    <property type="match status" value="1"/>
</dbReference>
<keyword evidence="6" id="KW-0808">Transferase</keyword>
<dbReference type="SUPFAM" id="SSF55821">
    <property type="entry name" value="YrdC/RibB"/>
    <property type="match status" value="1"/>
</dbReference>
<dbReference type="InterPro" id="IPR006070">
    <property type="entry name" value="Sua5-like_dom"/>
</dbReference>
<keyword evidence="18" id="KW-1185">Reference proteome</keyword>
<dbReference type="GO" id="GO:0061710">
    <property type="term" value="F:L-threonylcarbamoyladenylate synthase"/>
    <property type="evidence" value="ECO:0007669"/>
    <property type="project" value="UniProtKB-EC"/>
</dbReference>
<organism evidence="17 18">
    <name type="scientific">Novipirellula aureliae</name>
    <dbReference type="NCBI Taxonomy" id="2527966"/>
    <lineage>
        <taxon>Bacteria</taxon>
        <taxon>Pseudomonadati</taxon>
        <taxon>Planctomycetota</taxon>
        <taxon>Planctomycetia</taxon>
        <taxon>Pirellulales</taxon>
        <taxon>Pirellulaceae</taxon>
        <taxon>Novipirellula</taxon>
    </lineage>
</organism>
<feature type="active site" description="Nucleophile" evidence="14">
    <location>
        <position position="243"/>
    </location>
</feature>
<dbReference type="GO" id="GO:0000049">
    <property type="term" value="F:tRNA binding"/>
    <property type="evidence" value="ECO:0007669"/>
    <property type="project" value="TreeGrafter"/>
</dbReference>
<dbReference type="Gene3D" id="3.40.50.2300">
    <property type="match status" value="1"/>
</dbReference>
<evidence type="ECO:0000256" key="4">
    <source>
        <dbReference type="ARBA" id="ARBA00012584"/>
    </source>
</evidence>
<evidence type="ECO:0000259" key="16">
    <source>
        <dbReference type="PROSITE" id="PS51163"/>
    </source>
</evidence>
<feature type="region of interest" description="Disordered" evidence="15">
    <location>
        <begin position="384"/>
        <end position="403"/>
    </location>
</feature>
<gene>
    <name evidence="17" type="primary">ywlE</name>
    <name evidence="17" type="ORF">Q31b_13370</name>
</gene>
<dbReference type="InterPro" id="IPR017867">
    <property type="entry name" value="Tyr_phospatase_low_mol_wt"/>
</dbReference>
<feature type="active site" evidence="14">
    <location>
        <position position="249"/>
    </location>
</feature>
<feature type="domain" description="YrdC-like" evidence="16">
    <location>
        <begin position="14"/>
        <end position="226"/>
    </location>
</feature>
<keyword evidence="7" id="KW-0819">tRNA processing</keyword>
<dbReference type="RefSeq" id="WP_146598876.1">
    <property type="nucleotide sequence ID" value="NZ_SJPY01000002.1"/>
</dbReference>
<evidence type="ECO:0000313" key="17">
    <source>
        <dbReference type="EMBL" id="TWU43805.1"/>
    </source>
</evidence>
<comment type="caution">
    <text evidence="17">The sequence shown here is derived from an EMBL/GenBank/DDBJ whole genome shotgun (WGS) entry which is preliminary data.</text>
</comment>
<dbReference type="InterPro" id="IPR017945">
    <property type="entry name" value="DHBP_synth_RibB-like_a/b_dom"/>
</dbReference>
<evidence type="ECO:0000256" key="10">
    <source>
        <dbReference type="ARBA" id="ARBA00022801"/>
    </source>
</evidence>
<evidence type="ECO:0000256" key="13">
    <source>
        <dbReference type="ARBA" id="ARBA00048366"/>
    </source>
</evidence>
<dbReference type="PANTHER" id="PTHR17490">
    <property type="entry name" value="SUA5"/>
    <property type="match status" value="1"/>
</dbReference>
<dbReference type="GO" id="GO:0008033">
    <property type="term" value="P:tRNA processing"/>
    <property type="evidence" value="ECO:0007669"/>
    <property type="project" value="UniProtKB-KW"/>
</dbReference>
<dbReference type="PRINTS" id="PR00719">
    <property type="entry name" value="LMWPTPASE"/>
</dbReference>
<dbReference type="Gene3D" id="3.90.870.10">
    <property type="entry name" value="DHBP synthase"/>
    <property type="match status" value="1"/>
</dbReference>
<dbReference type="GO" id="GO:0005524">
    <property type="term" value="F:ATP binding"/>
    <property type="evidence" value="ECO:0007669"/>
    <property type="project" value="UniProtKB-KW"/>
</dbReference>
<protein>
    <recommendedName>
        <fullName evidence="12">L-threonylcarbamoyladenylate synthase</fullName>
        <ecNumber evidence="4">2.7.7.87</ecNumber>
    </recommendedName>
    <alternativeName>
        <fullName evidence="12">L-threonylcarbamoyladenylate synthase</fullName>
    </alternativeName>
</protein>
<evidence type="ECO:0000256" key="1">
    <source>
        <dbReference type="ARBA" id="ARBA00004496"/>
    </source>
</evidence>
<comment type="similarity">
    <text evidence="2">Belongs to the SUA5 family.</text>
</comment>
<keyword evidence="8" id="KW-0548">Nucleotidyltransferase</keyword>
<evidence type="ECO:0000256" key="5">
    <source>
        <dbReference type="ARBA" id="ARBA00022490"/>
    </source>
</evidence>
<dbReference type="GO" id="GO:0005737">
    <property type="term" value="C:cytoplasm"/>
    <property type="evidence" value="ECO:0007669"/>
    <property type="project" value="UniProtKB-SubCell"/>
</dbReference>
<dbReference type="EMBL" id="SJPY01000002">
    <property type="protein sequence ID" value="TWU43805.1"/>
    <property type="molecule type" value="Genomic_DNA"/>
</dbReference>
<keyword evidence="10 17" id="KW-0378">Hydrolase</keyword>
<dbReference type="SUPFAM" id="SSF52788">
    <property type="entry name" value="Phosphotyrosine protein phosphatases I"/>
    <property type="match status" value="1"/>
</dbReference>
<dbReference type="GO" id="GO:0004725">
    <property type="term" value="F:protein tyrosine phosphatase activity"/>
    <property type="evidence" value="ECO:0007669"/>
    <property type="project" value="InterPro"/>
</dbReference>
<evidence type="ECO:0000256" key="2">
    <source>
        <dbReference type="ARBA" id="ARBA00007663"/>
    </source>
</evidence>
<comment type="subcellular location">
    <subcellularLocation>
        <location evidence="1">Cytoplasm</location>
    </subcellularLocation>
</comment>
<evidence type="ECO:0000313" key="18">
    <source>
        <dbReference type="Proteomes" id="UP000315471"/>
    </source>
</evidence>
<dbReference type="Pfam" id="PF01300">
    <property type="entry name" value="Sua5_yciO_yrdC"/>
    <property type="match status" value="1"/>
</dbReference>
<keyword evidence="5" id="KW-0963">Cytoplasm</keyword>
<evidence type="ECO:0000256" key="8">
    <source>
        <dbReference type="ARBA" id="ARBA00022695"/>
    </source>
</evidence>
<dbReference type="GO" id="GO:0006450">
    <property type="term" value="P:regulation of translational fidelity"/>
    <property type="evidence" value="ECO:0007669"/>
    <property type="project" value="TreeGrafter"/>
</dbReference>
<comment type="catalytic activity">
    <reaction evidence="13">
        <text>L-threonine + hydrogencarbonate + ATP = L-threonylcarbamoyladenylate + diphosphate + H2O</text>
        <dbReference type="Rhea" id="RHEA:36407"/>
        <dbReference type="ChEBI" id="CHEBI:15377"/>
        <dbReference type="ChEBI" id="CHEBI:17544"/>
        <dbReference type="ChEBI" id="CHEBI:30616"/>
        <dbReference type="ChEBI" id="CHEBI:33019"/>
        <dbReference type="ChEBI" id="CHEBI:57926"/>
        <dbReference type="ChEBI" id="CHEBI:73682"/>
        <dbReference type="EC" id="2.7.7.87"/>
    </reaction>
</comment>
<reference evidence="17 18" key="1">
    <citation type="submission" date="2019-02" db="EMBL/GenBank/DDBJ databases">
        <title>Deep-cultivation of Planctomycetes and their phenomic and genomic characterization uncovers novel biology.</title>
        <authorList>
            <person name="Wiegand S."/>
            <person name="Jogler M."/>
            <person name="Boedeker C."/>
            <person name="Pinto D."/>
            <person name="Vollmers J."/>
            <person name="Rivas-Marin E."/>
            <person name="Kohn T."/>
            <person name="Peeters S.H."/>
            <person name="Heuer A."/>
            <person name="Rast P."/>
            <person name="Oberbeckmann S."/>
            <person name="Bunk B."/>
            <person name="Jeske O."/>
            <person name="Meyerdierks A."/>
            <person name="Storesund J.E."/>
            <person name="Kallscheuer N."/>
            <person name="Luecker S."/>
            <person name="Lage O.M."/>
            <person name="Pohl T."/>
            <person name="Merkel B.J."/>
            <person name="Hornburger P."/>
            <person name="Mueller R.-W."/>
            <person name="Bruemmer F."/>
            <person name="Labrenz M."/>
            <person name="Spormann A.M."/>
            <person name="Op Den Camp H."/>
            <person name="Overmann J."/>
            <person name="Amann R."/>
            <person name="Jetten M.S.M."/>
            <person name="Mascher T."/>
            <person name="Medema M.H."/>
            <person name="Devos D.P."/>
            <person name="Kaster A.-K."/>
            <person name="Ovreas L."/>
            <person name="Rohde M."/>
            <person name="Galperin M.Y."/>
            <person name="Jogler C."/>
        </authorList>
    </citation>
    <scope>NUCLEOTIDE SEQUENCE [LARGE SCALE GENOMIC DNA]</scope>
    <source>
        <strain evidence="17 18">Q31b</strain>
    </source>
</reference>
<feature type="region of interest" description="Disordered" evidence="15">
    <location>
        <begin position="59"/>
        <end position="78"/>
    </location>
</feature>
<dbReference type="PANTHER" id="PTHR17490:SF16">
    <property type="entry name" value="THREONYLCARBAMOYL-AMP SYNTHASE"/>
    <property type="match status" value="1"/>
</dbReference>
<evidence type="ECO:0000256" key="12">
    <source>
        <dbReference type="ARBA" id="ARBA00029774"/>
    </source>
</evidence>
<evidence type="ECO:0000256" key="14">
    <source>
        <dbReference type="PIRSR" id="PIRSR617867-1"/>
    </source>
</evidence>
<evidence type="ECO:0000256" key="7">
    <source>
        <dbReference type="ARBA" id="ARBA00022694"/>
    </source>
</evidence>
<evidence type="ECO:0000256" key="11">
    <source>
        <dbReference type="ARBA" id="ARBA00022840"/>
    </source>
</evidence>
<dbReference type="OrthoDB" id="9784339at2"/>
<keyword evidence="11" id="KW-0067">ATP-binding</keyword>
<sequence length="403" mass="44351">MLKILDLQTAEDSRDIVHRSVQALVEGQLVGLPTETSYAVAAHALCEPAMERLCALAKSGGGRKGDERSETDDSPGVGDFALSIRSREAAIDYLGDKSTTARRLMHRCWPGPLTIQCECRDPLSAISQLPEFVRNRLICQENRINFRVVDHDVLDQIHRYLSAPLVLFSHSNCNYGEVVATAATLADRYSNDLPLLLDDGPTRYGGRTTVVQVNGNRWKLLREGVIERAAMNQFVKPVIALVCTGNTCRSPMAETIMREQLRKRTGCEDAVRVLSAGVAASAGSGASPHAVAVMGKRGLDLTGHSSRPLDESVMNVADLVLTMTRGHRAAILAAWPEMHDRIFTLRRDGGDISDPVGMDIEVYRACADQIEEELGKWLDSLDDDFFPKNENEPNNKTNPDRES</sequence>
<comment type="similarity">
    <text evidence="3">Belongs to the low molecular weight phosphotyrosine protein phosphatase family.</text>
</comment>
<dbReference type="InterPro" id="IPR036196">
    <property type="entry name" value="Ptyr_pPase_sf"/>
</dbReference>
<evidence type="ECO:0000256" key="15">
    <source>
        <dbReference type="SAM" id="MobiDB-lite"/>
    </source>
</evidence>
<keyword evidence="9" id="KW-0547">Nucleotide-binding</keyword>
<feature type="active site" description="Proton donor" evidence="14">
    <location>
        <position position="354"/>
    </location>
</feature>
<dbReference type="InterPro" id="IPR023485">
    <property type="entry name" value="Ptyr_pPase"/>
</dbReference>
<evidence type="ECO:0000256" key="3">
    <source>
        <dbReference type="ARBA" id="ARBA00011063"/>
    </source>
</evidence>
<dbReference type="EC" id="2.7.7.87" evidence="4"/>
<dbReference type="GO" id="GO:0003725">
    <property type="term" value="F:double-stranded RNA binding"/>
    <property type="evidence" value="ECO:0007669"/>
    <property type="project" value="InterPro"/>
</dbReference>
<name>A0A5C6E540_9BACT</name>
<dbReference type="CDD" id="cd16344">
    <property type="entry name" value="LMWPAP"/>
    <property type="match status" value="1"/>
</dbReference>
<dbReference type="InterPro" id="IPR050156">
    <property type="entry name" value="TC-AMP_synthase_SUA5"/>
</dbReference>
<dbReference type="AlphaFoldDB" id="A0A5C6E540"/>
<accession>A0A5C6E540</accession>